<reference evidence="2" key="1">
    <citation type="journal article" date="2019" name="Int. J. Syst. Evol. Microbiol.">
        <title>The Global Catalogue of Microorganisms (GCM) 10K type strain sequencing project: providing services to taxonomists for standard genome sequencing and annotation.</title>
        <authorList>
            <consortium name="The Broad Institute Genomics Platform"/>
            <consortium name="The Broad Institute Genome Sequencing Center for Infectious Disease"/>
            <person name="Wu L."/>
            <person name="Ma J."/>
        </authorList>
    </citation>
    <scope>NUCLEOTIDE SEQUENCE [LARGE SCALE GENOMIC DNA]</scope>
    <source>
        <strain evidence="2">DT43</strain>
    </source>
</reference>
<sequence>MTTEPRIPQEALQPMSVPSWLDQVREALGDPAGGHDGLGHSAAEVPFAAVHHWHAGAVADLIGEAVARHGVDAAPHDDLCAVHARAAAGEPIGEGVWSAVLEPALREVYRLAYPREQVLARASVAAASFARSRGWSEDEAERYGETYARMNTEVSERVHAEANAIANAAAYTVAFAAGDAEAYARAWPFAVVQAWIAAYAGPAGTDGPAAQEARVRLRDGLADAVRRATA</sequence>
<accession>A0ABV8YMB8</accession>
<name>A0ABV8YMB8_9ACTN</name>
<dbReference type="Proteomes" id="UP001596012">
    <property type="component" value="Unassembled WGS sequence"/>
</dbReference>
<evidence type="ECO:0000313" key="1">
    <source>
        <dbReference type="EMBL" id="MFC4465707.1"/>
    </source>
</evidence>
<gene>
    <name evidence="1" type="ORF">ACFPH6_14410</name>
</gene>
<keyword evidence="2" id="KW-1185">Reference proteome</keyword>
<organism evidence="1 2">
    <name type="scientific">Streptomyces xiangluensis</name>
    <dbReference type="NCBI Taxonomy" id="2665720"/>
    <lineage>
        <taxon>Bacteria</taxon>
        <taxon>Bacillati</taxon>
        <taxon>Actinomycetota</taxon>
        <taxon>Actinomycetes</taxon>
        <taxon>Kitasatosporales</taxon>
        <taxon>Streptomycetaceae</taxon>
        <taxon>Streptomyces</taxon>
    </lineage>
</organism>
<dbReference type="RefSeq" id="WP_386341944.1">
    <property type="nucleotide sequence ID" value="NZ_JBHSFG010000021.1"/>
</dbReference>
<dbReference type="EMBL" id="JBHSFG010000021">
    <property type="protein sequence ID" value="MFC4465707.1"/>
    <property type="molecule type" value="Genomic_DNA"/>
</dbReference>
<proteinExistence type="predicted"/>
<comment type="caution">
    <text evidence="1">The sequence shown here is derived from an EMBL/GenBank/DDBJ whole genome shotgun (WGS) entry which is preliminary data.</text>
</comment>
<protein>
    <submittedName>
        <fullName evidence="1">SpcZ</fullName>
    </submittedName>
</protein>
<evidence type="ECO:0000313" key="2">
    <source>
        <dbReference type="Proteomes" id="UP001596012"/>
    </source>
</evidence>